<dbReference type="GO" id="GO:0070973">
    <property type="term" value="P:protein localization to endoplasmic reticulum exit site"/>
    <property type="evidence" value="ECO:0007669"/>
    <property type="project" value="UniProtKB-UniRule"/>
</dbReference>
<keyword evidence="5" id="KW-0256">Endoplasmic reticulum</keyword>
<comment type="caution">
    <text evidence="8">The sequence shown here is derived from an EMBL/GenBank/DDBJ whole genome shotgun (WGS) entry which is preliminary data.</text>
</comment>
<organism evidence="8 9">
    <name type="scientific">Saccharomycopsis crataegensis</name>
    <dbReference type="NCBI Taxonomy" id="43959"/>
    <lineage>
        <taxon>Eukaryota</taxon>
        <taxon>Fungi</taxon>
        <taxon>Dikarya</taxon>
        <taxon>Ascomycota</taxon>
        <taxon>Saccharomycotina</taxon>
        <taxon>Saccharomycetes</taxon>
        <taxon>Saccharomycopsidaceae</taxon>
        <taxon>Saccharomycopsis</taxon>
    </lineage>
</organism>
<dbReference type="InterPro" id="IPR040463">
    <property type="entry name" value="BAP29/BAP31_N"/>
</dbReference>
<comment type="caution">
    <text evidence="5">Lacks conserved residue(s) required for the propagation of feature annotation.</text>
</comment>
<dbReference type="PANTHER" id="PTHR12701">
    <property type="entry name" value="BCR-ASSOCIATED PROTEIN, BAP"/>
    <property type="match status" value="1"/>
</dbReference>
<feature type="domain" description="BAP29/BAP31 transmembrane" evidence="7">
    <location>
        <begin position="1"/>
        <end position="132"/>
    </location>
</feature>
<dbReference type="Pfam" id="PF05529">
    <property type="entry name" value="Bap31"/>
    <property type="match status" value="1"/>
</dbReference>
<dbReference type="GO" id="GO:0006886">
    <property type="term" value="P:intracellular protein transport"/>
    <property type="evidence" value="ECO:0007669"/>
    <property type="project" value="UniProtKB-UniRule"/>
</dbReference>
<dbReference type="GO" id="GO:0005789">
    <property type="term" value="C:endoplasmic reticulum membrane"/>
    <property type="evidence" value="ECO:0007669"/>
    <property type="project" value="UniProtKB-SubCell"/>
</dbReference>
<feature type="transmembrane region" description="Helical" evidence="5">
    <location>
        <begin position="47"/>
        <end position="67"/>
    </location>
</feature>
<protein>
    <recommendedName>
        <fullName evidence="5">Endoplasmic reticulum transmembrane protein</fullName>
    </recommendedName>
</protein>
<keyword evidence="2 5" id="KW-0812">Transmembrane</keyword>
<feature type="transmembrane region" description="Helical" evidence="5">
    <location>
        <begin position="7"/>
        <end position="27"/>
    </location>
</feature>
<evidence type="ECO:0000256" key="1">
    <source>
        <dbReference type="ARBA" id="ARBA00004141"/>
    </source>
</evidence>
<dbReference type="RefSeq" id="XP_064851313.1">
    <property type="nucleotide sequence ID" value="XM_064995241.1"/>
</dbReference>
<evidence type="ECO:0000256" key="6">
    <source>
        <dbReference type="SAM" id="Coils"/>
    </source>
</evidence>
<dbReference type="InterPro" id="IPR008417">
    <property type="entry name" value="BAP29/BAP31"/>
</dbReference>
<dbReference type="GO" id="GO:0006888">
    <property type="term" value="P:endoplasmic reticulum to Golgi vesicle-mediated transport"/>
    <property type="evidence" value="ECO:0007669"/>
    <property type="project" value="UniProtKB-UniRule"/>
</dbReference>
<evidence type="ECO:0000256" key="5">
    <source>
        <dbReference type="RuleBase" id="RU367026"/>
    </source>
</evidence>
<proteinExistence type="inferred from homology"/>
<evidence type="ECO:0000256" key="4">
    <source>
        <dbReference type="ARBA" id="ARBA00023136"/>
    </source>
</evidence>
<dbReference type="GeneID" id="90072292"/>
<evidence type="ECO:0000256" key="3">
    <source>
        <dbReference type="ARBA" id="ARBA00022989"/>
    </source>
</evidence>
<comment type="similarity">
    <text evidence="5">Belongs to the BCAP29/BCAP31 family.</text>
</comment>
<comment type="subcellular location">
    <subcellularLocation>
        <location evidence="5">Endoplasmic reticulum membrane</location>
        <topology evidence="5">Multi-pass membrane protein</topology>
    </subcellularLocation>
    <subcellularLocation>
        <location evidence="1">Membrane</location>
        <topology evidence="1">Multi-pass membrane protein</topology>
    </subcellularLocation>
</comment>
<keyword evidence="9" id="KW-1185">Reference proteome</keyword>
<feature type="coiled-coil region" evidence="6">
    <location>
        <begin position="143"/>
        <end position="170"/>
    </location>
</feature>
<evidence type="ECO:0000313" key="8">
    <source>
        <dbReference type="EMBL" id="GMM34313.1"/>
    </source>
</evidence>
<keyword evidence="3 5" id="KW-1133">Transmembrane helix</keyword>
<evidence type="ECO:0000256" key="2">
    <source>
        <dbReference type="ARBA" id="ARBA00022692"/>
    </source>
</evidence>
<comment type="function">
    <text evidence="5">May play a role in anterograde transport of membrane proteins from the endoplasmic reticulum to the Golgi.</text>
</comment>
<accession>A0AAV5QHQ9</accession>
<evidence type="ECO:0000259" key="7">
    <source>
        <dbReference type="Pfam" id="PF05529"/>
    </source>
</evidence>
<dbReference type="PANTHER" id="PTHR12701:SF20">
    <property type="entry name" value="ENDOPLASMIC RETICULUM TRANSMEMBRANE PROTEIN"/>
    <property type="match status" value="1"/>
</dbReference>
<sequence>MSLYYNLIFAILSAEIILFTIISLPLPSKLRAPLLNAISKPFQSVQVQVSIKSILIFILILFIDAFNKCYSIEQQLKEIPPGAPYVDRSEIQAKRFYAQRNLYLTGFTLFLTLITNRTYSLVGELIEVKKTVRGGALVDDKALVELKEELKAKNEEINSLKEKAKEFSEEYDKI</sequence>
<dbReference type="EMBL" id="BTFZ01000002">
    <property type="protein sequence ID" value="GMM34313.1"/>
    <property type="molecule type" value="Genomic_DNA"/>
</dbReference>
<keyword evidence="5" id="KW-0931">ER-Golgi transport</keyword>
<name>A0AAV5QHQ9_9ASCO</name>
<keyword evidence="6" id="KW-0175">Coiled coil</keyword>
<evidence type="ECO:0000313" key="9">
    <source>
        <dbReference type="Proteomes" id="UP001360560"/>
    </source>
</evidence>
<dbReference type="AlphaFoldDB" id="A0AAV5QHQ9"/>
<keyword evidence="5" id="KW-0813">Transport</keyword>
<keyword evidence="5" id="KW-0653">Protein transport</keyword>
<dbReference type="Proteomes" id="UP001360560">
    <property type="component" value="Unassembled WGS sequence"/>
</dbReference>
<keyword evidence="4 5" id="KW-0472">Membrane</keyword>
<reference evidence="8 9" key="1">
    <citation type="journal article" date="2023" name="Elife">
        <title>Identification of key yeast species and microbe-microbe interactions impacting larval growth of Drosophila in the wild.</title>
        <authorList>
            <person name="Mure A."/>
            <person name="Sugiura Y."/>
            <person name="Maeda R."/>
            <person name="Honda K."/>
            <person name="Sakurai N."/>
            <person name="Takahashi Y."/>
            <person name="Watada M."/>
            <person name="Katoh T."/>
            <person name="Gotoh A."/>
            <person name="Gotoh Y."/>
            <person name="Taniguchi I."/>
            <person name="Nakamura K."/>
            <person name="Hayashi T."/>
            <person name="Katayama T."/>
            <person name="Uemura T."/>
            <person name="Hattori Y."/>
        </authorList>
    </citation>
    <scope>NUCLEOTIDE SEQUENCE [LARGE SCALE GENOMIC DNA]</scope>
    <source>
        <strain evidence="8 9">SC-9</strain>
    </source>
</reference>
<gene>
    <name evidence="8" type="ORF">DASC09_016380</name>
</gene>